<dbReference type="PROSITE" id="PS50198">
    <property type="entry name" value="PPIC_PPIASE_2"/>
    <property type="match status" value="2"/>
</dbReference>
<dbReference type="RefSeq" id="WP_369601016.1">
    <property type="nucleotide sequence ID" value="NZ_CP154858.1"/>
</dbReference>
<dbReference type="EC" id="5.2.1.8" evidence="7"/>
<comment type="catalytic activity">
    <reaction evidence="7">
        <text>[protein]-peptidylproline (omega=180) = [protein]-peptidylproline (omega=0)</text>
        <dbReference type="Rhea" id="RHEA:16237"/>
        <dbReference type="Rhea" id="RHEA-COMP:10747"/>
        <dbReference type="Rhea" id="RHEA-COMP:10748"/>
        <dbReference type="ChEBI" id="CHEBI:83833"/>
        <dbReference type="ChEBI" id="CHEBI:83834"/>
        <dbReference type="EC" id="5.2.1.8"/>
    </reaction>
</comment>
<dbReference type="PANTHER" id="PTHR47637">
    <property type="entry name" value="CHAPERONE SURA"/>
    <property type="match status" value="1"/>
</dbReference>
<dbReference type="InterPro" id="IPR046357">
    <property type="entry name" value="PPIase_dom_sf"/>
</dbReference>
<feature type="domain" description="PpiC" evidence="8">
    <location>
        <begin position="174"/>
        <end position="275"/>
    </location>
</feature>
<keyword evidence="1 7" id="KW-0732">Signal</keyword>
<dbReference type="Pfam" id="PF09312">
    <property type="entry name" value="SurA_N"/>
    <property type="match status" value="1"/>
</dbReference>
<dbReference type="Gene3D" id="1.10.4030.10">
    <property type="entry name" value="Porin chaperone SurA, peptide-binding domain"/>
    <property type="match status" value="1"/>
</dbReference>
<evidence type="ECO:0000256" key="2">
    <source>
        <dbReference type="ARBA" id="ARBA00022737"/>
    </source>
</evidence>
<comment type="domain">
    <text evidence="7">The PPIase activity resides only in the second parvulin domain. The N-terminal region and the C-terminal tail are necessary and sufficient for the chaperone activity of SurA. The PPIase activity is dispensable for SurA to function as a chaperone. The N-terminal region and the C-terminal tail are also required for porin recognition.</text>
</comment>
<dbReference type="KEGG" id="tcd:AAIA72_14525"/>
<comment type="subcellular location">
    <subcellularLocation>
        <location evidence="7">Periplasm</location>
    </subcellularLocation>
    <text evidence="7">Is capable of associating with the outer membrane.</text>
</comment>
<dbReference type="InterPro" id="IPR015391">
    <property type="entry name" value="SurA_N"/>
</dbReference>
<feature type="domain" description="PpiC" evidence="8">
    <location>
        <begin position="284"/>
        <end position="383"/>
    </location>
</feature>
<dbReference type="InterPro" id="IPR050280">
    <property type="entry name" value="OMP_Chaperone_SurA"/>
</dbReference>
<dbReference type="GO" id="GO:0030288">
    <property type="term" value="C:outer membrane-bounded periplasmic space"/>
    <property type="evidence" value="ECO:0007669"/>
    <property type="project" value="InterPro"/>
</dbReference>
<keyword evidence="4 7" id="KW-0697">Rotamase</keyword>
<evidence type="ECO:0000256" key="7">
    <source>
        <dbReference type="HAMAP-Rule" id="MF_01183"/>
    </source>
</evidence>
<dbReference type="GO" id="GO:0006457">
    <property type="term" value="P:protein folding"/>
    <property type="evidence" value="ECO:0007669"/>
    <property type="project" value="UniProtKB-UniRule"/>
</dbReference>
<keyword evidence="5 7" id="KW-0143">Chaperone</keyword>
<name>A0AB39UUZ7_9GAMM</name>
<organism evidence="9">
    <name type="scientific">Thermohahella caldifontis</name>
    <dbReference type="NCBI Taxonomy" id="3142973"/>
    <lineage>
        <taxon>Bacteria</taxon>
        <taxon>Pseudomonadati</taxon>
        <taxon>Pseudomonadota</taxon>
        <taxon>Gammaproteobacteria</taxon>
        <taxon>Oceanospirillales</taxon>
        <taxon>Hahellaceae</taxon>
        <taxon>Thermohahella</taxon>
    </lineage>
</organism>
<feature type="chain" id="PRO_5044032088" description="Chaperone SurA" evidence="7">
    <location>
        <begin position="25"/>
        <end position="433"/>
    </location>
</feature>
<keyword evidence="6 7" id="KW-0413">Isomerase</keyword>
<gene>
    <name evidence="7" type="primary">surA</name>
    <name evidence="9" type="ORF">AAIA72_14525</name>
</gene>
<dbReference type="GO" id="GO:0042277">
    <property type="term" value="F:peptide binding"/>
    <property type="evidence" value="ECO:0007669"/>
    <property type="project" value="InterPro"/>
</dbReference>
<evidence type="ECO:0000256" key="4">
    <source>
        <dbReference type="ARBA" id="ARBA00023110"/>
    </source>
</evidence>
<accession>A0AB39UUZ7</accession>
<dbReference type="InterPro" id="IPR000297">
    <property type="entry name" value="PPIase_PpiC"/>
</dbReference>
<evidence type="ECO:0000256" key="6">
    <source>
        <dbReference type="ARBA" id="ARBA00023235"/>
    </source>
</evidence>
<dbReference type="GO" id="GO:0003755">
    <property type="term" value="F:peptidyl-prolyl cis-trans isomerase activity"/>
    <property type="evidence" value="ECO:0007669"/>
    <property type="project" value="UniProtKB-UniRule"/>
</dbReference>
<feature type="signal peptide" evidence="7">
    <location>
        <begin position="1"/>
        <end position="24"/>
    </location>
</feature>
<dbReference type="SUPFAM" id="SSF54534">
    <property type="entry name" value="FKBP-like"/>
    <property type="match status" value="2"/>
</dbReference>
<dbReference type="AlphaFoldDB" id="A0AB39UUZ7"/>
<keyword evidence="3 7" id="KW-0574">Periplasm</keyword>
<dbReference type="InterPro" id="IPR023034">
    <property type="entry name" value="PPIase_SurA"/>
</dbReference>
<dbReference type="Pfam" id="PF00639">
    <property type="entry name" value="Rotamase"/>
    <property type="match status" value="2"/>
</dbReference>
<reference evidence="9" key="1">
    <citation type="submission" date="2024-05" db="EMBL/GenBank/DDBJ databases">
        <title>Genome sequencing of novel strain.</title>
        <authorList>
            <person name="Ganbat D."/>
            <person name="Ganbat S."/>
            <person name="Lee S.-J."/>
        </authorList>
    </citation>
    <scope>NUCLEOTIDE SEQUENCE</scope>
    <source>
        <strain evidence="9">SMD15-11</strain>
    </source>
</reference>
<proteinExistence type="inferred from homology"/>
<dbReference type="Gene3D" id="3.10.50.40">
    <property type="match status" value="2"/>
</dbReference>
<dbReference type="SUPFAM" id="SSF109998">
    <property type="entry name" value="Triger factor/SurA peptide-binding domain-like"/>
    <property type="match status" value="1"/>
</dbReference>
<evidence type="ECO:0000259" key="8">
    <source>
        <dbReference type="PROSITE" id="PS50198"/>
    </source>
</evidence>
<dbReference type="GO" id="GO:0050821">
    <property type="term" value="P:protein stabilization"/>
    <property type="evidence" value="ECO:0007669"/>
    <property type="project" value="InterPro"/>
</dbReference>
<evidence type="ECO:0000256" key="1">
    <source>
        <dbReference type="ARBA" id="ARBA00022729"/>
    </source>
</evidence>
<dbReference type="GO" id="GO:0051082">
    <property type="term" value="F:unfolded protein binding"/>
    <property type="evidence" value="ECO:0007669"/>
    <property type="project" value="UniProtKB-UniRule"/>
</dbReference>
<dbReference type="HAMAP" id="MF_01183">
    <property type="entry name" value="Chaperone_SurA"/>
    <property type="match status" value="1"/>
</dbReference>
<dbReference type="EMBL" id="CP154858">
    <property type="protein sequence ID" value="XDT71995.1"/>
    <property type="molecule type" value="Genomic_DNA"/>
</dbReference>
<protein>
    <recommendedName>
        <fullName evidence="7">Chaperone SurA</fullName>
    </recommendedName>
    <alternativeName>
        <fullName evidence="7">Peptidyl-prolyl cis-trans isomerase SurA</fullName>
        <shortName evidence="7">PPIase SurA</shortName>
        <ecNumber evidence="7">5.2.1.8</ecNumber>
    </alternativeName>
    <alternativeName>
        <fullName evidence="7">Rotamase SurA</fullName>
    </alternativeName>
</protein>
<evidence type="ECO:0000256" key="5">
    <source>
        <dbReference type="ARBA" id="ARBA00023186"/>
    </source>
</evidence>
<evidence type="ECO:0000256" key="3">
    <source>
        <dbReference type="ARBA" id="ARBA00022764"/>
    </source>
</evidence>
<sequence precursor="true">MQRYRKIRLALLLILSLAVQSVQAAVTWTDWVEAIVNDGVVLHSEVEKRLDQVMKRFAGQPGAPTRDQLRKRVLEQLILESIQLQLAERAGIRVSDRELDSAVAGIARQNGMTVDQFRQAIESEGVSFAEAREQIRREMTLARIQQREVSRRVRITEQDIQAYLNSPDAREKNQPRYHLAHILIEIPDDATPEQREALREKARKLSGQLNQGADFAAVAATESAASTALNGGDLGWRKASELPTLFANVVPGLKPGQTSEPIETRGGFHLVKLVEVKRGAEKWVEQRHVRHILISPNAIRTDEQARKRAEELYEELGKGADFAELARAWSDDKVSASSGGDLDWVSPGTMVPEFERVMSQTPVGEISKPFRSRFGWHILQVLDTRQADIGDQVQNSEARQVLQQRKYDEALQAWLREIRGEAYVEYTGQELTQ</sequence>
<dbReference type="PANTHER" id="PTHR47637:SF1">
    <property type="entry name" value="CHAPERONE SURA"/>
    <property type="match status" value="1"/>
</dbReference>
<evidence type="ECO:0000313" key="9">
    <source>
        <dbReference type="EMBL" id="XDT71995.1"/>
    </source>
</evidence>
<comment type="function">
    <text evidence="7">Chaperone involved in the correct folding and assembly of outer membrane proteins. Recognizes specific patterns of aromatic residues and the orientation of their side chains, which are found more frequently in integral outer membrane proteins. May act in both early periplasmic and late outer membrane-associated steps of protein maturation.</text>
</comment>
<keyword evidence="2 7" id="KW-0677">Repeat</keyword>
<dbReference type="GO" id="GO:0043165">
    <property type="term" value="P:Gram-negative-bacterium-type cell outer membrane assembly"/>
    <property type="evidence" value="ECO:0007669"/>
    <property type="project" value="InterPro"/>
</dbReference>
<dbReference type="InterPro" id="IPR027304">
    <property type="entry name" value="Trigger_fact/SurA_dom_sf"/>
</dbReference>